<dbReference type="InterPro" id="IPR000555">
    <property type="entry name" value="JAMM/MPN+_dom"/>
</dbReference>
<dbReference type="Pfam" id="PF13012">
    <property type="entry name" value="MitMem_reg"/>
    <property type="match status" value="1"/>
</dbReference>
<dbReference type="GO" id="GO:0008237">
    <property type="term" value="F:metallopeptidase activity"/>
    <property type="evidence" value="ECO:0007669"/>
    <property type="project" value="InterPro"/>
</dbReference>
<sequence>MAAADLHITKPNYTSPRIVSPFKISIDASALLEVIETIYYDNSNSEESSNTRLIGTLLGTYSEDGNVNIKSSYIVPHSENEGELIFEESYHFSTYHLHKRGNSDLQVVGWFSTNSNFDLNTILLQEFYSKNSPHHPQIYLTLNYKNENNKIVAPTIKTYLSSPVGLPSSSALTHSLGLEKEGTCAFVNIENEIVYSKNEITALKSINKAVINNGQPVDLTAETDLKQLESNLASLRVKIQSLSEYAKRTASGEIEGDTKVGKLLLSALKFQLSDNEIVTYKEKLEQHSNEILLIEYLSSCIQQQLELSSKLTNFITPEEALK</sequence>
<feature type="domain" description="MPN" evidence="1">
    <location>
        <begin position="24"/>
        <end position="165"/>
    </location>
</feature>
<keyword evidence="3" id="KW-1185">Reference proteome</keyword>
<protein>
    <recommendedName>
        <fullName evidence="1">MPN domain-containing protein</fullName>
    </recommendedName>
</protein>
<dbReference type="PANTHER" id="PTHR10540">
    <property type="entry name" value="EUKARYOTIC TRANSLATION INITIATION FACTOR 3 SUBUNIT F-RELATED"/>
    <property type="match status" value="1"/>
</dbReference>
<dbReference type="InterPro" id="IPR024969">
    <property type="entry name" value="EIF3F/CSN6-like_C"/>
</dbReference>
<dbReference type="PANTHER" id="PTHR10540:SF6">
    <property type="entry name" value="EUKARYOTIC TRANSLATION INITIATION FACTOR 3 SUBUNIT F"/>
    <property type="match status" value="1"/>
</dbReference>
<comment type="caution">
    <text evidence="2">The sequence shown here is derived from an EMBL/GenBank/DDBJ whole genome shotgun (WGS) entry which is preliminary data.</text>
</comment>
<name>A0A4T0WYT3_9ASCO</name>
<evidence type="ECO:0000313" key="2">
    <source>
        <dbReference type="EMBL" id="TID21904.1"/>
    </source>
</evidence>
<organism evidence="2 3">
    <name type="scientific">Pichia inconspicua</name>
    <dbReference type="NCBI Taxonomy" id="52247"/>
    <lineage>
        <taxon>Eukaryota</taxon>
        <taxon>Fungi</taxon>
        <taxon>Dikarya</taxon>
        <taxon>Ascomycota</taxon>
        <taxon>Saccharomycotina</taxon>
        <taxon>Pichiomycetes</taxon>
        <taxon>Pichiales</taxon>
        <taxon>Pichiaceae</taxon>
        <taxon>Pichia</taxon>
    </lineage>
</organism>
<dbReference type="GO" id="GO:0071541">
    <property type="term" value="C:eukaryotic translation initiation factor 3 complex, eIF3m"/>
    <property type="evidence" value="ECO:0007669"/>
    <property type="project" value="TreeGrafter"/>
</dbReference>
<proteinExistence type="predicted"/>
<reference evidence="2 3" key="1">
    <citation type="journal article" date="2019" name="Front. Genet.">
        <title>Whole-Genome Sequencing of the Opportunistic Yeast Pathogen Candida inconspicua Uncovers Its Hybrid Origin.</title>
        <authorList>
            <person name="Mixao V."/>
            <person name="Hansen A.P."/>
            <person name="Saus E."/>
            <person name="Boekhout T."/>
            <person name="Lass-Florl C."/>
            <person name="Gabaldon T."/>
        </authorList>
    </citation>
    <scope>NUCLEOTIDE SEQUENCE [LARGE SCALE GENOMIC DNA]</scope>
    <source>
        <strain evidence="2 3">CBS 180</strain>
    </source>
</reference>
<dbReference type="Gene3D" id="3.40.140.10">
    <property type="entry name" value="Cytidine Deaminase, domain 2"/>
    <property type="match status" value="1"/>
</dbReference>
<dbReference type="GO" id="GO:0031369">
    <property type="term" value="F:translation initiation factor binding"/>
    <property type="evidence" value="ECO:0007669"/>
    <property type="project" value="TreeGrafter"/>
</dbReference>
<dbReference type="InterPro" id="IPR037518">
    <property type="entry name" value="MPN"/>
</dbReference>
<evidence type="ECO:0000313" key="3">
    <source>
        <dbReference type="Proteomes" id="UP000307173"/>
    </source>
</evidence>
<evidence type="ECO:0000259" key="1">
    <source>
        <dbReference type="PROSITE" id="PS50249"/>
    </source>
</evidence>
<dbReference type="Pfam" id="PF01398">
    <property type="entry name" value="JAB"/>
    <property type="match status" value="1"/>
</dbReference>
<dbReference type="AlphaFoldDB" id="A0A4T0WYT3"/>
<dbReference type="GO" id="GO:0003743">
    <property type="term" value="F:translation initiation factor activity"/>
    <property type="evidence" value="ECO:0007669"/>
    <property type="project" value="TreeGrafter"/>
</dbReference>
<dbReference type="EMBL" id="SELW01000551">
    <property type="protein sequence ID" value="TID21904.1"/>
    <property type="molecule type" value="Genomic_DNA"/>
</dbReference>
<dbReference type="STRING" id="52247.A0A4T0WYT3"/>
<accession>A0A4T0WYT3</accession>
<dbReference type="OrthoDB" id="25498at2759"/>
<dbReference type="Proteomes" id="UP000307173">
    <property type="component" value="Unassembled WGS sequence"/>
</dbReference>
<gene>
    <name evidence="2" type="ORF">CANINC_003388</name>
</gene>
<dbReference type="PROSITE" id="PS50249">
    <property type="entry name" value="MPN"/>
    <property type="match status" value="1"/>
</dbReference>